<dbReference type="AlphaFoldDB" id="A0A7I7XUR8"/>
<dbReference type="Proteomes" id="UP000466931">
    <property type="component" value="Chromosome"/>
</dbReference>
<sequence length="103" mass="11579">MAHFPWMGGPHDCDGAEDTARCAVTFVEPEPEGRFISDVLMEITIGGWELAHLERFMERVRDDDEVNSIEVLVRTGGTLEFFGGLCMYSAEIGRYSSGWDDED</sequence>
<proteinExistence type="predicted"/>
<organism evidence="1 2">
    <name type="scientific">Mycolicibacterium confluentis</name>
    <dbReference type="NCBI Taxonomy" id="28047"/>
    <lineage>
        <taxon>Bacteria</taxon>
        <taxon>Bacillati</taxon>
        <taxon>Actinomycetota</taxon>
        <taxon>Actinomycetes</taxon>
        <taxon>Mycobacteriales</taxon>
        <taxon>Mycobacteriaceae</taxon>
        <taxon>Mycolicibacterium</taxon>
    </lineage>
</organism>
<dbReference type="RefSeq" id="WP_085152440.1">
    <property type="nucleotide sequence ID" value="NZ_AP022612.1"/>
</dbReference>
<reference evidence="1" key="1">
    <citation type="journal article" date="2019" name="Emerg. Microbes Infect.">
        <title>Comprehensive subspecies identification of 175 nontuberculous mycobacteria species based on 7547 genomic profiles.</title>
        <authorList>
            <person name="Matsumoto Y."/>
            <person name="Kinjo T."/>
            <person name="Motooka D."/>
            <person name="Nabeya D."/>
            <person name="Jung N."/>
            <person name="Uechi K."/>
            <person name="Horii T."/>
            <person name="Iida T."/>
            <person name="Fujita J."/>
            <person name="Nakamura S."/>
        </authorList>
    </citation>
    <scope>NUCLEOTIDE SEQUENCE [LARGE SCALE GENOMIC DNA]</scope>
    <source>
        <strain evidence="1">JCM 13671</strain>
    </source>
</reference>
<dbReference type="EMBL" id="AP022612">
    <property type="protein sequence ID" value="BBZ33016.1"/>
    <property type="molecule type" value="Genomic_DNA"/>
</dbReference>
<protein>
    <submittedName>
        <fullName evidence="1">Uncharacterized protein</fullName>
    </submittedName>
</protein>
<evidence type="ECO:0000313" key="1">
    <source>
        <dbReference type="EMBL" id="BBZ33016.1"/>
    </source>
</evidence>
<name>A0A7I7XUR8_9MYCO</name>
<evidence type="ECO:0000313" key="2">
    <source>
        <dbReference type="Proteomes" id="UP000466931"/>
    </source>
</evidence>
<gene>
    <name evidence="1" type="ORF">MCNF_16210</name>
</gene>
<reference evidence="1" key="2">
    <citation type="submission" date="2020-02" db="EMBL/GenBank/DDBJ databases">
        <authorList>
            <person name="Matsumoto Y."/>
            <person name="Motooka D."/>
            <person name="Nakamura S."/>
        </authorList>
    </citation>
    <scope>NUCLEOTIDE SEQUENCE</scope>
    <source>
        <strain evidence="1">JCM 13671</strain>
    </source>
</reference>
<dbReference type="OrthoDB" id="4639728at2"/>
<accession>A0A7I7XUR8</accession>
<keyword evidence="2" id="KW-1185">Reference proteome</keyword>